<dbReference type="GO" id="GO:0006508">
    <property type="term" value="P:proteolysis"/>
    <property type="evidence" value="ECO:0007669"/>
    <property type="project" value="UniProtKB-KW"/>
</dbReference>
<dbReference type="Pfam" id="PF25597">
    <property type="entry name" value="SH3_retrovirus"/>
    <property type="match status" value="1"/>
</dbReference>
<dbReference type="InterPro" id="IPR021109">
    <property type="entry name" value="Peptidase_aspartic_dom_sf"/>
</dbReference>
<organism evidence="8 9">
    <name type="scientific">Cajanus cajan</name>
    <name type="common">Pigeon pea</name>
    <name type="synonym">Cajanus indicus</name>
    <dbReference type="NCBI Taxonomy" id="3821"/>
    <lineage>
        <taxon>Eukaryota</taxon>
        <taxon>Viridiplantae</taxon>
        <taxon>Streptophyta</taxon>
        <taxon>Embryophyta</taxon>
        <taxon>Tracheophyta</taxon>
        <taxon>Spermatophyta</taxon>
        <taxon>Magnoliopsida</taxon>
        <taxon>eudicotyledons</taxon>
        <taxon>Gunneridae</taxon>
        <taxon>Pentapetalae</taxon>
        <taxon>rosids</taxon>
        <taxon>fabids</taxon>
        <taxon>Fabales</taxon>
        <taxon>Fabaceae</taxon>
        <taxon>Papilionoideae</taxon>
        <taxon>50 kb inversion clade</taxon>
        <taxon>NPAAA clade</taxon>
        <taxon>indigoferoid/millettioid clade</taxon>
        <taxon>Phaseoleae</taxon>
        <taxon>Cajanus</taxon>
    </lineage>
</organism>
<evidence type="ECO:0000256" key="4">
    <source>
        <dbReference type="PROSITE-ProRule" id="PRU00047"/>
    </source>
</evidence>
<reference evidence="8" key="1">
    <citation type="journal article" date="2012" name="Nat. Biotechnol.">
        <title>Draft genome sequence of pigeonpea (Cajanus cajan), an orphan legume crop of resource-poor farmers.</title>
        <authorList>
            <person name="Varshney R.K."/>
            <person name="Chen W."/>
            <person name="Li Y."/>
            <person name="Bharti A.K."/>
            <person name="Saxena R.K."/>
            <person name="Schlueter J.A."/>
            <person name="Donoghue M.T."/>
            <person name="Azam S."/>
            <person name="Fan G."/>
            <person name="Whaley A.M."/>
            <person name="Farmer A.D."/>
            <person name="Sheridan J."/>
            <person name="Iwata A."/>
            <person name="Tuteja R."/>
            <person name="Penmetsa R.V."/>
            <person name="Wu W."/>
            <person name="Upadhyaya H.D."/>
            <person name="Yang S.P."/>
            <person name="Shah T."/>
            <person name="Saxena K.B."/>
            <person name="Michael T."/>
            <person name="McCombie W.R."/>
            <person name="Yang B."/>
            <person name="Zhang G."/>
            <person name="Yang H."/>
            <person name="Wang J."/>
            <person name="Spillane C."/>
            <person name="Cook D.R."/>
            <person name="May G.D."/>
            <person name="Xu X."/>
            <person name="Jackson S.A."/>
        </authorList>
    </citation>
    <scope>NUCLEOTIDE SEQUENCE [LARGE SCALE GENOMIC DNA]</scope>
</reference>
<dbReference type="Pfam" id="PF08284">
    <property type="entry name" value="RVP_2"/>
    <property type="match status" value="1"/>
</dbReference>
<dbReference type="SMART" id="SM00343">
    <property type="entry name" value="ZnF_C2HC"/>
    <property type="match status" value="1"/>
</dbReference>
<keyword evidence="3" id="KW-0238">DNA-binding</keyword>
<keyword evidence="1" id="KW-0645">Protease</keyword>
<dbReference type="PROSITE" id="PS50158">
    <property type="entry name" value="ZF_CCHC"/>
    <property type="match status" value="1"/>
</dbReference>
<dbReference type="GO" id="GO:0008270">
    <property type="term" value="F:zinc ion binding"/>
    <property type="evidence" value="ECO:0007669"/>
    <property type="project" value="UniProtKB-KW"/>
</dbReference>
<evidence type="ECO:0000256" key="5">
    <source>
        <dbReference type="SAM" id="MobiDB-lite"/>
    </source>
</evidence>
<dbReference type="InterPro" id="IPR043128">
    <property type="entry name" value="Rev_trsase/Diguanyl_cyclase"/>
</dbReference>
<dbReference type="Pfam" id="PF00078">
    <property type="entry name" value="RVT_1"/>
    <property type="match status" value="1"/>
</dbReference>
<evidence type="ECO:0000256" key="3">
    <source>
        <dbReference type="ARBA" id="ARBA00023125"/>
    </source>
</evidence>
<evidence type="ECO:0000256" key="2">
    <source>
        <dbReference type="ARBA" id="ARBA00022750"/>
    </source>
</evidence>
<dbReference type="Gene3D" id="1.10.340.70">
    <property type="match status" value="1"/>
</dbReference>
<dbReference type="PANTHER" id="PTHR24559:SF444">
    <property type="entry name" value="REVERSE TRANSCRIPTASE DOMAIN-CONTAINING PROTEIN"/>
    <property type="match status" value="1"/>
</dbReference>
<dbReference type="InterPro" id="IPR041588">
    <property type="entry name" value="Integrase_H2C2"/>
</dbReference>
<dbReference type="Gene3D" id="2.40.70.10">
    <property type="entry name" value="Acid Proteases"/>
    <property type="match status" value="1"/>
</dbReference>
<evidence type="ECO:0000256" key="6">
    <source>
        <dbReference type="SAM" id="SignalP"/>
    </source>
</evidence>
<dbReference type="InterPro" id="IPR053134">
    <property type="entry name" value="RNA-dir_DNA_polymerase"/>
</dbReference>
<dbReference type="Proteomes" id="UP000075243">
    <property type="component" value="Unassembled WGS sequence"/>
</dbReference>
<dbReference type="InterPro" id="IPR043502">
    <property type="entry name" value="DNA/RNA_pol_sf"/>
</dbReference>
<evidence type="ECO:0000259" key="7">
    <source>
        <dbReference type="PROSITE" id="PS50158"/>
    </source>
</evidence>
<keyword evidence="2" id="KW-0064">Aspartyl protease</keyword>
<keyword evidence="4" id="KW-0862">Zinc</keyword>
<dbReference type="Gramene" id="C.cajan_30525.t">
    <property type="protein sequence ID" value="C.cajan_30525.t"/>
    <property type="gene ID" value="C.cajan_30525"/>
</dbReference>
<dbReference type="InterPro" id="IPR057670">
    <property type="entry name" value="SH3_retrovirus"/>
</dbReference>
<evidence type="ECO:0000256" key="1">
    <source>
        <dbReference type="ARBA" id="ARBA00022670"/>
    </source>
</evidence>
<dbReference type="GO" id="GO:0003677">
    <property type="term" value="F:DNA binding"/>
    <property type="evidence" value="ECO:0007669"/>
    <property type="project" value="UniProtKB-KW"/>
</dbReference>
<dbReference type="InterPro" id="IPR001878">
    <property type="entry name" value="Znf_CCHC"/>
</dbReference>
<feature type="region of interest" description="Disordered" evidence="5">
    <location>
        <begin position="656"/>
        <end position="699"/>
    </location>
</feature>
<dbReference type="AlphaFoldDB" id="A0A151S1Q9"/>
<keyword evidence="6" id="KW-0732">Signal</keyword>
<dbReference type="InterPro" id="IPR036875">
    <property type="entry name" value="Znf_CCHC_sf"/>
</dbReference>
<feature type="signal peptide" evidence="6">
    <location>
        <begin position="1"/>
        <end position="21"/>
    </location>
</feature>
<keyword evidence="2" id="KW-0378">Hydrolase</keyword>
<dbReference type="InterPro" id="IPR000477">
    <property type="entry name" value="RT_dom"/>
</dbReference>
<dbReference type="Gene3D" id="3.10.10.10">
    <property type="entry name" value="HIV Type 1 Reverse Transcriptase, subunit A, domain 1"/>
    <property type="match status" value="1"/>
</dbReference>
<dbReference type="GO" id="GO:0004190">
    <property type="term" value="F:aspartic-type endopeptidase activity"/>
    <property type="evidence" value="ECO:0007669"/>
    <property type="project" value="UniProtKB-KW"/>
</dbReference>
<keyword evidence="4" id="KW-0863">Zinc-finger</keyword>
<dbReference type="PANTHER" id="PTHR24559">
    <property type="entry name" value="TRANSPOSON TY3-I GAG-POL POLYPROTEIN"/>
    <property type="match status" value="1"/>
</dbReference>
<sequence length="699" mass="79602">MLISLAIQFLLLLLPMHKCIGQGTHAMQKKSVIFLNSKDLSISLSNPINKFLESKVQGYLILSSMEAKEKVDLKNIVIVQNCPEVFILLIKNKDGSFRLCVDYRQLNKFTIKNKYPILRINDLMDQLRGATVFSKIDLRSGYHQIKVKVEDIQKIVFRTRYSHYEYQVMPFGVTNAPTVFMDYMNRIFIQQWEPPRTVLGSPPILAKPDRHSDMIVYLCVSHEAISAVLVQDQNGQKLIYFISRLLQDSEASPTECLEVSEARATWNDEIMSFITTSKEPAELLAAKKIRTQAARYSVIGNTLYRGGFSIPLLKCVDSEQAEYVLREIHEGICGAHSGGRTLAAMVLRAGYYWPTLKAACASFVKRCIQFLTITRITNQKILALSLIKKNNGGKPYDQPQWKSQSSQFAGNSRPVCFKCGKPGHVFSECGQPKTHANTSGPKPRPTTTGRVYTMTGTEAAQNHDLIQGTCFIKGKTLNVLYDSGATHSFISNDYVQHLQLSVSSLENNLIISILVQNFHEVFPNDIPGLPPNQEIEFSIDYLMPETGPISMAPYRMSPSELAELKEQLERLLEKISYFHPFGCKCFILNTKDNLRKFDSKTDEGILLGYSERLSAYRVFNNRTKTVEEAIHVKFDEHMPDKEISELGNFFENMQVSNDQLKKPESERTTTQQDEREDSEPFNRNWQMKAHHRKSKSLER</sequence>
<feature type="domain" description="CCHC-type" evidence="7">
    <location>
        <begin position="416"/>
        <end position="429"/>
    </location>
</feature>
<evidence type="ECO:0000313" key="9">
    <source>
        <dbReference type="Proteomes" id="UP000075243"/>
    </source>
</evidence>
<dbReference type="Gene3D" id="3.30.70.270">
    <property type="match status" value="1"/>
</dbReference>
<feature type="chain" id="PRO_5007588243" evidence="6">
    <location>
        <begin position="22"/>
        <end position="699"/>
    </location>
</feature>
<evidence type="ECO:0000313" key="8">
    <source>
        <dbReference type="EMBL" id="KYP48751.1"/>
    </source>
</evidence>
<dbReference type="SUPFAM" id="SSF57756">
    <property type="entry name" value="Retrovirus zinc finger-like domains"/>
    <property type="match status" value="1"/>
</dbReference>
<dbReference type="SUPFAM" id="SSF56672">
    <property type="entry name" value="DNA/RNA polymerases"/>
    <property type="match status" value="1"/>
</dbReference>
<name>A0A151S1Q9_CAJCA</name>
<accession>A0A151S1Q9</accession>
<gene>
    <name evidence="8" type="ORF">KK1_029553</name>
</gene>
<dbReference type="Pfam" id="PF17919">
    <property type="entry name" value="RT_RNaseH_2"/>
    <property type="match status" value="1"/>
</dbReference>
<dbReference type="EMBL" id="KQ483492">
    <property type="protein sequence ID" value="KYP48751.1"/>
    <property type="molecule type" value="Genomic_DNA"/>
</dbReference>
<keyword evidence="4" id="KW-0479">Metal-binding</keyword>
<dbReference type="CDD" id="cd01647">
    <property type="entry name" value="RT_LTR"/>
    <property type="match status" value="1"/>
</dbReference>
<dbReference type="InterPro" id="IPR041577">
    <property type="entry name" value="RT_RNaseH_2"/>
</dbReference>
<dbReference type="Pfam" id="PF17921">
    <property type="entry name" value="Integrase_H2C2"/>
    <property type="match status" value="1"/>
</dbReference>
<feature type="compositionally biased region" description="Basic residues" evidence="5">
    <location>
        <begin position="688"/>
        <end position="699"/>
    </location>
</feature>
<protein>
    <submittedName>
        <fullName evidence="8">Transposon Ty3-I Gag-Pol polyprotein</fullName>
    </submittedName>
</protein>
<keyword evidence="9" id="KW-1185">Reference proteome</keyword>
<proteinExistence type="predicted"/>